<dbReference type="Gene3D" id="2.40.50.180">
    <property type="entry name" value="CheA-289, Domain 4"/>
    <property type="match status" value="1"/>
</dbReference>
<gene>
    <name evidence="2" type="ORF">F0Q34_14815</name>
</gene>
<comment type="caution">
    <text evidence="2">The sequence shown here is derived from an EMBL/GenBank/DDBJ whole genome shotgun (WGS) entry which is preliminary data.</text>
</comment>
<dbReference type="Proteomes" id="UP000322110">
    <property type="component" value="Unassembled WGS sequence"/>
</dbReference>
<dbReference type="GO" id="GO:0007165">
    <property type="term" value="P:signal transduction"/>
    <property type="evidence" value="ECO:0007669"/>
    <property type="project" value="InterPro"/>
</dbReference>
<dbReference type="InterPro" id="IPR002545">
    <property type="entry name" value="CheW-lke_dom"/>
</dbReference>
<dbReference type="EMBL" id="VUKA01000007">
    <property type="protein sequence ID" value="KAA2212589.1"/>
    <property type="molecule type" value="Genomic_DNA"/>
</dbReference>
<sequence length="153" mass="16262">MLFLLFHIGDDPYVLEAGCITEVLPLVRIKARPGPSGRIGVINHHGTPVPVIDLSELILGRPSRTQLSTRIALIRNEVAGGQPQWLGLVLEQATEALRLDPGRFASPGFTDGAASYLGPVLADQRGLIQWIHPAKLFSCAAGLAAMPEPVGSA</sequence>
<dbReference type="PROSITE" id="PS50851">
    <property type="entry name" value="CHEW"/>
    <property type="match status" value="1"/>
</dbReference>
<dbReference type="Gene3D" id="2.30.30.40">
    <property type="entry name" value="SH3 Domains"/>
    <property type="match status" value="1"/>
</dbReference>
<evidence type="ECO:0000313" key="3">
    <source>
        <dbReference type="Proteomes" id="UP000322110"/>
    </source>
</evidence>
<accession>A0A5B2TEK5</accession>
<feature type="domain" description="CheW-like" evidence="1">
    <location>
        <begin position="1"/>
        <end position="142"/>
    </location>
</feature>
<dbReference type="OrthoDB" id="3291462at2"/>
<evidence type="ECO:0000259" key="1">
    <source>
        <dbReference type="PROSITE" id="PS50851"/>
    </source>
</evidence>
<evidence type="ECO:0000313" key="2">
    <source>
        <dbReference type="EMBL" id="KAA2212589.1"/>
    </source>
</evidence>
<dbReference type="AlphaFoldDB" id="A0A5B2TEK5"/>
<dbReference type="SUPFAM" id="SSF50341">
    <property type="entry name" value="CheW-like"/>
    <property type="match status" value="1"/>
</dbReference>
<dbReference type="RefSeq" id="WP_149812997.1">
    <property type="nucleotide sequence ID" value="NZ_VUKA01000007.1"/>
</dbReference>
<name>A0A5B2TEK5_9PROT</name>
<dbReference type="SMART" id="SM00260">
    <property type="entry name" value="CheW"/>
    <property type="match status" value="1"/>
</dbReference>
<dbReference type="GO" id="GO:0006935">
    <property type="term" value="P:chemotaxis"/>
    <property type="evidence" value="ECO:0007669"/>
    <property type="project" value="InterPro"/>
</dbReference>
<keyword evidence="3" id="KW-1185">Reference proteome</keyword>
<protein>
    <submittedName>
        <fullName evidence="2">Chemotaxis protein CheW</fullName>
    </submittedName>
</protein>
<proteinExistence type="predicted"/>
<reference evidence="2 3" key="1">
    <citation type="journal article" date="2015" name="Int. J. Syst. Evol. Microbiol.">
        <title>Roseomonas oryzae sp. nov., isolated from paddy rhizosphere soil.</title>
        <authorList>
            <person name="Ramaprasad E.V."/>
            <person name="Sasikala Ch."/>
            <person name="Ramana Ch.V."/>
        </authorList>
    </citation>
    <scope>NUCLEOTIDE SEQUENCE [LARGE SCALE GENOMIC DNA]</scope>
    <source>
        <strain evidence="2 3">KCTC 42542</strain>
    </source>
</reference>
<dbReference type="Pfam" id="PF01584">
    <property type="entry name" value="CheW"/>
    <property type="match status" value="1"/>
</dbReference>
<organism evidence="2 3">
    <name type="scientific">Teichococcus oryzae</name>
    <dbReference type="NCBI Taxonomy" id="1608942"/>
    <lineage>
        <taxon>Bacteria</taxon>
        <taxon>Pseudomonadati</taxon>
        <taxon>Pseudomonadota</taxon>
        <taxon>Alphaproteobacteria</taxon>
        <taxon>Acetobacterales</taxon>
        <taxon>Roseomonadaceae</taxon>
        <taxon>Roseomonas</taxon>
    </lineage>
</organism>
<dbReference type="InterPro" id="IPR036061">
    <property type="entry name" value="CheW-like_dom_sf"/>
</dbReference>